<organism evidence="6 7">
    <name type="scientific">Streptomyces spongiicola</name>
    <dbReference type="NCBI Taxonomy" id="1690221"/>
    <lineage>
        <taxon>Bacteria</taxon>
        <taxon>Bacillati</taxon>
        <taxon>Actinomycetota</taxon>
        <taxon>Actinomycetes</taxon>
        <taxon>Kitasatosporales</taxon>
        <taxon>Streptomycetaceae</taxon>
        <taxon>Streptomyces</taxon>
    </lineage>
</organism>
<dbReference type="InterPro" id="IPR045864">
    <property type="entry name" value="aa-tRNA-synth_II/BPL/LPL"/>
</dbReference>
<dbReference type="InterPro" id="IPR004408">
    <property type="entry name" value="Biotin_CoA_COase_ligase"/>
</dbReference>
<dbReference type="Pfam" id="PF03099">
    <property type="entry name" value="BPL_LplA_LipB"/>
    <property type="match status" value="1"/>
</dbReference>
<dbReference type="Pfam" id="PF02237">
    <property type="entry name" value="BPL_C"/>
    <property type="match status" value="1"/>
</dbReference>
<keyword evidence="2" id="KW-0092">Biotin</keyword>
<dbReference type="PANTHER" id="PTHR12835:SF5">
    <property type="entry name" value="BIOTIN--PROTEIN LIGASE"/>
    <property type="match status" value="1"/>
</dbReference>
<sequence length="452" mass="46581">MRRLVDTALVIRELASGGVDVDLLVLCRLGHRDAAPCLVTGVGYVKSGGLLIRSVSARIPFGSAALATPRSACAHGSARLGLSAVRLGSVSRRLGTARLGSVSPRFGTARLGLSAVRLGSVRHGLPAVRLARTEGAKLYGMTPHDTPGGPLGGRGTSGGPLGGRGSPGSASGPSAGGRWSDLDRPPLNAAALRRALIRPGGLWTSLDVVERVGSTNSDLVDRAAELGEGAVLVAEEQTSGRGRLDRSWTAPPRSGLFLSVLLKPCVPVARWGWLPLLTGVAAATGLARAAGADFALKWPNDLMVKVGGEERKAGGILAERVGGDGVVIGIGVNVTLREDELPVPQAGSLALANAVSTDRDPLLRALLRSLEDWYGVWRAANGDARASRLQETYAAGCSTLGLTVRAELPGDRSLIGEAVAIDGDGRLVVTTPDGRDHPVGAGDIVHLRPDGR</sequence>
<dbReference type="Gene3D" id="2.30.30.100">
    <property type="match status" value="1"/>
</dbReference>
<dbReference type="InterPro" id="IPR004143">
    <property type="entry name" value="BPL_LPL_catalytic"/>
</dbReference>
<dbReference type="EC" id="6.3.4.15" evidence="3"/>
<dbReference type="SUPFAM" id="SSF55681">
    <property type="entry name" value="Class II aaRS and biotin synthetases"/>
    <property type="match status" value="1"/>
</dbReference>
<comment type="caution">
    <text evidence="6">The sequence shown here is derived from an EMBL/GenBank/DDBJ whole genome shotgun (WGS) entry which is preliminary data.</text>
</comment>
<evidence type="ECO:0000313" key="7">
    <source>
        <dbReference type="Proteomes" id="UP000265354"/>
    </source>
</evidence>
<dbReference type="EMBL" id="BGZL01000004">
    <property type="protein sequence ID" value="GBQ00317.1"/>
    <property type="molecule type" value="Genomic_DNA"/>
</dbReference>
<dbReference type="InterPro" id="IPR003142">
    <property type="entry name" value="BPL_C"/>
</dbReference>
<protein>
    <recommendedName>
        <fullName evidence="3">biotin--[biotin carboxyl-carrier protein] ligase</fullName>
        <ecNumber evidence="3">6.3.4.15</ecNumber>
    </recommendedName>
</protein>
<evidence type="ECO:0000256" key="3">
    <source>
        <dbReference type="ARBA" id="ARBA00024227"/>
    </source>
</evidence>
<feature type="domain" description="BPL/LPL catalytic" evidence="5">
    <location>
        <begin position="191"/>
        <end position="378"/>
    </location>
</feature>
<proteinExistence type="predicted"/>
<dbReference type="NCBIfam" id="TIGR00121">
    <property type="entry name" value="birA_ligase"/>
    <property type="match status" value="1"/>
</dbReference>
<evidence type="ECO:0000256" key="1">
    <source>
        <dbReference type="ARBA" id="ARBA00022598"/>
    </source>
</evidence>
<gene>
    <name evidence="6" type="ORF">SSP531S_17310</name>
</gene>
<dbReference type="PROSITE" id="PS51733">
    <property type="entry name" value="BPL_LPL_CATALYTIC"/>
    <property type="match status" value="1"/>
</dbReference>
<evidence type="ECO:0000256" key="2">
    <source>
        <dbReference type="ARBA" id="ARBA00023267"/>
    </source>
</evidence>
<feature type="compositionally biased region" description="Gly residues" evidence="4">
    <location>
        <begin position="149"/>
        <end position="166"/>
    </location>
</feature>
<dbReference type="Gene3D" id="3.30.930.10">
    <property type="entry name" value="Bira Bifunctional Protein, Domain 2"/>
    <property type="match status" value="1"/>
</dbReference>
<evidence type="ECO:0000313" key="6">
    <source>
        <dbReference type="EMBL" id="GBQ00317.1"/>
    </source>
</evidence>
<dbReference type="GO" id="GO:0005737">
    <property type="term" value="C:cytoplasm"/>
    <property type="evidence" value="ECO:0007669"/>
    <property type="project" value="TreeGrafter"/>
</dbReference>
<evidence type="ECO:0000256" key="4">
    <source>
        <dbReference type="SAM" id="MobiDB-lite"/>
    </source>
</evidence>
<accession>A0A388SUN5</accession>
<evidence type="ECO:0000259" key="5">
    <source>
        <dbReference type="PROSITE" id="PS51733"/>
    </source>
</evidence>
<feature type="region of interest" description="Disordered" evidence="4">
    <location>
        <begin position="138"/>
        <end position="183"/>
    </location>
</feature>
<feature type="compositionally biased region" description="Low complexity" evidence="4">
    <location>
        <begin position="167"/>
        <end position="177"/>
    </location>
</feature>
<name>A0A388SUN5_9ACTN</name>
<keyword evidence="1" id="KW-0436">Ligase</keyword>
<dbReference type="Proteomes" id="UP000265354">
    <property type="component" value="Unassembled WGS sequence"/>
</dbReference>
<dbReference type="CDD" id="cd16442">
    <property type="entry name" value="BPL"/>
    <property type="match status" value="1"/>
</dbReference>
<dbReference type="GO" id="GO:0004077">
    <property type="term" value="F:biotin--[biotin carboxyl-carrier protein] ligase activity"/>
    <property type="evidence" value="ECO:0007669"/>
    <property type="project" value="UniProtKB-EC"/>
</dbReference>
<dbReference type="AlphaFoldDB" id="A0A388SUN5"/>
<dbReference type="PANTHER" id="PTHR12835">
    <property type="entry name" value="BIOTIN PROTEIN LIGASE"/>
    <property type="match status" value="1"/>
</dbReference>
<reference evidence="6 7" key="1">
    <citation type="submission" date="2018-07" db="EMBL/GenBank/DDBJ databases">
        <title>Whole Genome Shotgun Sequence of Streptomyces spongiicola strain 531S.</title>
        <authorList>
            <person name="Dohra H."/>
            <person name="Kodani S."/>
        </authorList>
    </citation>
    <scope>NUCLEOTIDE SEQUENCE [LARGE SCALE GENOMIC DNA]</scope>
    <source>
        <strain evidence="6 7">531S</strain>
    </source>
</reference>